<accession>A0A2N3U888</accession>
<reference evidence="1 2" key="1">
    <citation type="submission" date="2017-12" db="EMBL/GenBank/DDBJ databases">
        <title>Genomic Encyclopedia of Type Strains, Phase III (KMG-III): the genomes of soil and plant-associated and newly described type strains.</title>
        <authorList>
            <person name="Whitman W."/>
        </authorList>
    </citation>
    <scope>NUCLEOTIDE SEQUENCE [LARGE SCALE GENOMIC DNA]</scope>
    <source>
        <strain evidence="1 2">LP43</strain>
    </source>
</reference>
<dbReference type="RefSeq" id="WP_101445224.1">
    <property type="nucleotide sequence ID" value="NZ_PJMU01000003.1"/>
</dbReference>
<protein>
    <submittedName>
        <fullName evidence="1">Polyketide cyclase/dehydrase/lipid transport protein</fullName>
    </submittedName>
</protein>
<dbReference type="Gene3D" id="3.30.530.20">
    <property type="match status" value="1"/>
</dbReference>
<dbReference type="EMBL" id="PJMU01000003">
    <property type="protein sequence ID" value="PKV62963.1"/>
    <property type="molecule type" value="Genomic_DNA"/>
</dbReference>
<dbReference type="OrthoDB" id="2898773at2"/>
<comment type="caution">
    <text evidence="1">The sequence shown here is derived from an EMBL/GenBank/DDBJ whole genome shotgun (WGS) entry which is preliminary data.</text>
</comment>
<dbReference type="Pfam" id="PF10604">
    <property type="entry name" value="Polyketide_cyc2"/>
    <property type="match status" value="1"/>
</dbReference>
<keyword evidence="2" id="KW-1185">Reference proteome</keyword>
<name>A0A2N3U888_9BACT</name>
<sequence length="145" mass="16468">MVDVLTEITIEKPLDVVSDYAADPDKAPVWYDNIRSVEWKTPKPLTVGSQVAFVAYFLGRKLAYTYKIVSYIPGQEMVMHTAEGPFPMETTYTWQADGVNRTHMTLRNAGRPSGFSKLFAPFMATMMRKANNKDLKKLKEILEKA</sequence>
<evidence type="ECO:0000313" key="1">
    <source>
        <dbReference type="EMBL" id="PKV62963.1"/>
    </source>
</evidence>
<dbReference type="CDD" id="cd08865">
    <property type="entry name" value="SRPBCC_10"/>
    <property type="match status" value="1"/>
</dbReference>
<gene>
    <name evidence="1" type="ORF">BD749_2796</name>
</gene>
<dbReference type="InterPro" id="IPR023393">
    <property type="entry name" value="START-like_dom_sf"/>
</dbReference>
<organism evidence="1 2">
    <name type="scientific">Pontibacter ramchanderi</name>
    <dbReference type="NCBI Taxonomy" id="1179743"/>
    <lineage>
        <taxon>Bacteria</taxon>
        <taxon>Pseudomonadati</taxon>
        <taxon>Bacteroidota</taxon>
        <taxon>Cytophagia</taxon>
        <taxon>Cytophagales</taxon>
        <taxon>Hymenobacteraceae</taxon>
        <taxon>Pontibacter</taxon>
    </lineage>
</organism>
<proteinExistence type="predicted"/>
<dbReference type="InterPro" id="IPR019587">
    <property type="entry name" value="Polyketide_cyclase/dehydratase"/>
</dbReference>
<evidence type="ECO:0000313" key="2">
    <source>
        <dbReference type="Proteomes" id="UP000233782"/>
    </source>
</evidence>
<dbReference type="Proteomes" id="UP000233782">
    <property type="component" value="Unassembled WGS sequence"/>
</dbReference>
<dbReference type="AlphaFoldDB" id="A0A2N3U888"/>
<dbReference type="SUPFAM" id="SSF55961">
    <property type="entry name" value="Bet v1-like"/>
    <property type="match status" value="1"/>
</dbReference>